<feature type="transmembrane region" description="Helical" evidence="1">
    <location>
        <begin position="433"/>
        <end position="453"/>
    </location>
</feature>
<dbReference type="GO" id="GO:0042910">
    <property type="term" value="F:xenobiotic transmembrane transporter activity"/>
    <property type="evidence" value="ECO:0007669"/>
    <property type="project" value="TreeGrafter"/>
</dbReference>
<keyword evidence="1" id="KW-0812">Transmembrane</keyword>
<feature type="transmembrane region" description="Helical" evidence="1">
    <location>
        <begin position="12"/>
        <end position="32"/>
    </location>
</feature>
<dbReference type="PANTHER" id="PTHR32063:SF0">
    <property type="entry name" value="SWARMING MOTILITY PROTEIN SWRC"/>
    <property type="match status" value="1"/>
</dbReference>
<name>A0A150WDD6_BDEBC</name>
<dbReference type="InterPro" id="IPR027463">
    <property type="entry name" value="AcrB_DN_DC_subdom"/>
</dbReference>
<evidence type="ECO:0000313" key="3">
    <source>
        <dbReference type="Proteomes" id="UP000075391"/>
    </source>
</evidence>
<dbReference type="PANTHER" id="PTHR32063">
    <property type="match status" value="1"/>
</dbReference>
<dbReference type="GO" id="GO:0005886">
    <property type="term" value="C:plasma membrane"/>
    <property type="evidence" value="ECO:0007669"/>
    <property type="project" value="TreeGrafter"/>
</dbReference>
<keyword evidence="1" id="KW-1133">Transmembrane helix</keyword>
<feature type="transmembrane region" description="Helical" evidence="1">
    <location>
        <begin position="465"/>
        <end position="493"/>
    </location>
</feature>
<dbReference type="Proteomes" id="UP000075391">
    <property type="component" value="Unassembled WGS sequence"/>
</dbReference>
<evidence type="ECO:0000256" key="1">
    <source>
        <dbReference type="SAM" id="Phobius"/>
    </source>
</evidence>
<dbReference type="Gene3D" id="1.20.1640.10">
    <property type="entry name" value="Multidrug efflux transporter AcrB transmembrane domain"/>
    <property type="match status" value="2"/>
</dbReference>
<dbReference type="SUPFAM" id="SSF82693">
    <property type="entry name" value="Multidrug efflux transporter AcrB pore domain, PN1, PN2, PC1 and PC2 subdomains"/>
    <property type="match status" value="3"/>
</dbReference>
<dbReference type="SUPFAM" id="SSF82866">
    <property type="entry name" value="Multidrug efflux transporter AcrB transmembrane domain"/>
    <property type="match status" value="2"/>
</dbReference>
<feature type="transmembrane region" description="Helical" evidence="1">
    <location>
        <begin position="388"/>
        <end position="408"/>
    </location>
</feature>
<reference evidence="2 3" key="1">
    <citation type="submission" date="2016-03" db="EMBL/GenBank/DDBJ databases">
        <authorList>
            <person name="Ploux O."/>
        </authorList>
    </citation>
    <scope>NUCLEOTIDE SEQUENCE [LARGE SCALE GENOMIC DNA]</scope>
    <source>
        <strain evidence="2 3">BER2</strain>
    </source>
</reference>
<accession>A0A150WDD6</accession>
<feature type="transmembrane region" description="Helical" evidence="1">
    <location>
        <begin position="862"/>
        <end position="881"/>
    </location>
</feature>
<feature type="transmembrane region" description="Helical" evidence="1">
    <location>
        <begin position="888"/>
        <end position="908"/>
    </location>
</feature>
<dbReference type="Gene3D" id="3.30.70.1430">
    <property type="entry name" value="Multidrug efflux transporter AcrB pore domain"/>
    <property type="match status" value="2"/>
</dbReference>
<feature type="transmembrane region" description="Helical" evidence="1">
    <location>
        <begin position="541"/>
        <end position="560"/>
    </location>
</feature>
<dbReference type="SUPFAM" id="SSF82714">
    <property type="entry name" value="Multidrug efflux transporter AcrB TolC docking domain, DN and DC subdomains"/>
    <property type="match status" value="2"/>
</dbReference>
<feature type="transmembrane region" description="Helical" evidence="1">
    <location>
        <begin position="914"/>
        <end position="935"/>
    </location>
</feature>
<dbReference type="RefSeq" id="WP_063244769.1">
    <property type="nucleotide sequence ID" value="NZ_LUKF01000018.1"/>
</dbReference>
<dbReference type="Gene3D" id="3.30.70.1440">
    <property type="entry name" value="Multidrug efflux transporter AcrB pore domain"/>
    <property type="match status" value="1"/>
</dbReference>
<gene>
    <name evidence="2" type="ORF">AZI85_10760</name>
</gene>
<feature type="transmembrane region" description="Helical" evidence="1">
    <location>
        <begin position="993"/>
        <end position="1017"/>
    </location>
</feature>
<evidence type="ECO:0000313" key="2">
    <source>
        <dbReference type="EMBL" id="KYG60927.1"/>
    </source>
</evidence>
<feature type="transmembrane region" description="Helical" evidence="1">
    <location>
        <begin position="336"/>
        <end position="355"/>
    </location>
</feature>
<dbReference type="Gene3D" id="3.30.70.1320">
    <property type="entry name" value="Multidrug efflux transporter AcrB pore domain like"/>
    <property type="match status" value="1"/>
</dbReference>
<dbReference type="Pfam" id="PF00873">
    <property type="entry name" value="ACR_tran"/>
    <property type="match status" value="1"/>
</dbReference>
<dbReference type="Gene3D" id="3.30.2090.10">
    <property type="entry name" value="Multidrug efflux transporter AcrB TolC docking domain, DN and DC subdomains"/>
    <property type="match status" value="2"/>
</dbReference>
<dbReference type="AlphaFoldDB" id="A0A150WDD6"/>
<dbReference type="EMBL" id="LUKF01000018">
    <property type="protein sequence ID" value="KYG60927.1"/>
    <property type="molecule type" value="Genomic_DNA"/>
</dbReference>
<organism evidence="2 3">
    <name type="scientific">Bdellovibrio bacteriovorus</name>
    <dbReference type="NCBI Taxonomy" id="959"/>
    <lineage>
        <taxon>Bacteria</taxon>
        <taxon>Pseudomonadati</taxon>
        <taxon>Bdellovibrionota</taxon>
        <taxon>Bdellovibrionia</taxon>
        <taxon>Bdellovibrionales</taxon>
        <taxon>Pseudobdellovibrionaceae</taxon>
        <taxon>Bdellovibrio</taxon>
    </lineage>
</organism>
<feature type="transmembrane region" description="Helical" evidence="1">
    <location>
        <begin position="963"/>
        <end position="981"/>
    </location>
</feature>
<dbReference type="PRINTS" id="PR00702">
    <property type="entry name" value="ACRIFLAVINRP"/>
</dbReference>
<protein>
    <submittedName>
        <fullName evidence="2">NolG efflux transporter</fullName>
    </submittedName>
</protein>
<comment type="caution">
    <text evidence="2">The sequence shown here is derived from an EMBL/GenBank/DDBJ whole genome shotgun (WGS) entry which is preliminary data.</text>
</comment>
<sequence length="1039" mass="114173">MSPALLSVRHPVFIMSIVILMLTLGMISLKGLPIDLYPDVSLPTVVVQTTYAGAGPQEIETEVSKILEDEVSTISGVQKVSSQNMESVSILTIEFSLKTNLNFAEQEVRAKVSNALRELPDDIDAPVIRKISPSDAPIMYISLQADMDDAKLYDLAKEVISPQFEQVYQVGQVDILGGRKREIHVSLDRDRLNGTDISATAVAEALRSGGRNVPAGKIDVGPTQYSFRTLAQYQSIEEIGSSVLRLADVYHPITISSVGKIEDTLEDEKTRSRLNGKKAINFSIYRQSGANSVKVADDVAAKVKKINADFKAKGMNAEMKIVQDTSRKIRANVFDVYESIFFGVLLTVFVVYFFLGSMKSTLITGFALPNSLLGACIVMGMFGFSINIMSLLAMSLVVGLLVDDAIVVRENIFRKLEAGLSPKKAAIVGTNEVTLAVIATTLAILAVFGPIGNLQGIVGQFFKQFGLTICFAMIVSLFDGLFVAPVLSAYVAGEHSHKPPTSRFGRWNQKLLKDFDRFQTWLEKIYVMTLRWALDHPIKTILGSVFIFFFSLFIATKVPFTFLPPQDNGEFYVMFELPPGASLDGTDEVAKEIETRTRKFKEIEDVLVFVGSANGEAHKGSVYVHLVPSKQRNKNTTQMKDELRKAYAGLEKYNIIVTDNPGQQSSRAFNLNVVGQNMDELVQYSEKLLAKLKQNPSLQQVDSSYRAGKPEYQVKLKGDVAKASGVTVTGIGMELRTLIEGLTPAIYRENGVNYDVRVRLKPDQRDLREEFAHLRVPNLSGRLVPLQNVASLKEAQGPSVILRENRNRYIQISADLTPGGKGLGGVMAEVNALGQGELKAPAGVTFSFVGEAERFAELMTNIMVSMGLGVMFIYLVLASLYGSFITPFTIMAVIPLAACGAFFSLFITRSSFDLFSMIGCVMLMGLATKNSILLIDSTMERQKEGQSRYDALIKAGETRLRPIIMTSLALIAGMVPVAIGLNEASKSRTSLGIVVIGGTISSTLLTLYVIPAVHLYIDRFQDWFMGKYRKIFGHDETVV</sequence>
<dbReference type="OrthoDB" id="5287126at2"/>
<dbReference type="InterPro" id="IPR001036">
    <property type="entry name" value="Acrflvin-R"/>
</dbReference>
<keyword evidence="1" id="KW-0472">Membrane</keyword>
<proteinExistence type="predicted"/>